<dbReference type="GO" id="GO:0030420">
    <property type="term" value="P:establishment of competence for transformation"/>
    <property type="evidence" value="ECO:0007669"/>
    <property type="project" value="InterPro"/>
</dbReference>
<feature type="transmembrane region" description="Helical" evidence="1">
    <location>
        <begin position="21"/>
        <end position="46"/>
    </location>
</feature>
<keyword evidence="1" id="KW-0472">Membrane</keyword>
<evidence type="ECO:0000313" key="2">
    <source>
        <dbReference type="EMBL" id="HIU64519.1"/>
    </source>
</evidence>
<gene>
    <name evidence="2" type="ORF">IAB06_05760</name>
</gene>
<dbReference type="EMBL" id="DVNI01000094">
    <property type="protein sequence ID" value="HIU64519.1"/>
    <property type="molecule type" value="Genomic_DNA"/>
</dbReference>
<protein>
    <submittedName>
        <fullName evidence="2">Type II secretion system protein</fullName>
    </submittedName>
</protein>
<keyword evidence="1" id="KW-1133">Transmembrane helix</keyword>
<dbReference type="InterPro" id="IPR012902">
    <property type="entry name" value="N_methyl_site"/>
</dbReference>
<dbReference type="PIRSF" id="PIRSF021292">
    <property type="entry name" value="Competence_ComGD"/>
    <property type="match status" value="1"/>
</dbReference>
<dbReference type="Pfam" id="PF07963">
    <property type="entry name" value="N_methyl"/>
    <property type="match status" value="1"/>
</dbReference>
<proteinExistence type="predicted"/>
<dbReference type="InterPro" id="IPR045584">
    <property type="entry name" value="Pilin-like"/>
</dbReference>
<dbReference type="SUPFAM" id="SSF54523">
    <property type="entry name" value="Pili subunits"/>
    <property type="match status" value="1"/>
</dbReference>
<sequence length="167" mass="18865">MEMLLKQMDQQFRNKWQKGITLVEVICVLMVFSVLLVILVPTWSVLQQLSEKEKINNAAQLLAADLALLQQKAMLNSVRGVSYYLVITPSGDGYKIMRNQEKEKEQKFSSNCLASIRLESILNNRIAFSNLGTPTHFIAVKVRGKSFNNNKIVEVQPVSGRIVVRNG</sequence>
<dbReference type="InterPro" id="IPR016785">
    <property type="entry name" value="ComGD"/>
</dbReference>
<dbReference type="NCBIfam" id="TIGR02532">
    <property type="entry name" value="IV_pilin_GFxxxE"/>
    <property type="match status" value="1"/>
</dbReference>
<comment type="caution">
    <text evidence="2">The sequence shown here is derived from an EMBL/GenBank/DDBJ whole genome shotgun (WGS) entry which is preliminary data.</text>
</comment>
<dbReference type="AlphaFoldDB" id="A0A9D1SL72"/>
<evidence type="ECO:0000256" key="1">
    <source>
        <dbReference type="SAM" id="Phobius"/>
    </source>
</evidence>
<organism evidence="2 3">
    <name type="scientific">Candidatus Avacidaminococcus intestinavium</name>
    <dbReference type="NCBI Taxonomy" id="2840684"/>
    <lineage>
        <taxon>Bacteria</taxon>
        <taxon>Bacillati</taxon>
        <taxon>Bacillota</taxon>
        <taxon>Negativicutes</taxon>
        <taxon>Acidaminococcales</taxon>
        <taxon>Acidaminococcaceae</taxon>
        <taxon>Acidaminococcaceae incertae sedis</taxon>
        <taxon>Candidatus Avacidaminococcus</taxon>
    </lineage>
</organism>
<reference evidence="2" key="2">
    <citation type="journal article" date="2021" name="PeerJ">
        <title>Extensive microbial diversity within the chicken gut microbiome revealed by metagenomics and culture.</title>
        <authorList>
            <person name="Gilroy R."/>
            <person name="Ravi A."/>
            <person name="Getino M."/>
            <person name="Pursley I."/>
            <person name="Horton D.L."/>
            <person name="Alikhan N.F."/>
            <person name="Baker D."/>
            <person name="Gharbi K."/>
            <person name="Hall N."/>
            <person name="Watson M."/>
            <person name="Adriaenssens E.M."/>
            <person name="Foster-Nyarko E."/>
            <person name="Jarju S."/>
            <person name="Secka A."/>
            <person name="Antonio M."/>
            <person name="Oren A."/>
            <person name="Chaudhuri R.R."/>
            <person name="La Ragione R."/>
            <person name="Hildebrand F."/>
            <person name="Pallen M.J."/>
        </authorList>
    </citation>
    <scope>NUCLEOTIDE SEQUENCE</scope>
    <source>
        <strain evidence="2">CHK160-1198</strain>
    </source>
</reference>
<reference evidence="2" key="1">
    <citation type="submission" date="2020-10" db="EMBL/GenBank/DDBJ databases">
        <authorList>
            <person name="Gilroy R."/>
        </authorList>
    </citation>
    <scope>NUCLEOTIDE SEQUENCE</scope>
    <source>
        <strain evidence="2">CHK160-1198</strain>
    </source>
</reference>
<evidence type="ECO:0000313" key="3">
    <source>
        <dbReference type="Proteomes" id="UP000824099"/>
    </source>
</evidence>
<dbReference type="Proteomes" id="UP000824099">
    <property type="component" value="Unassembled WGS sequence"/>
</dbReference>
<accession>A0A9D1SL72</accession>
<name>A0A9D1SL72_9FIRM</name>
<keyword evidence="1" id="KW-0812">Transmembrane</keyword>